<name>I7MCT6_TETTS</name>
<reference evidence="2" key="1">
    <citation type="journal article" date="2006" name="PLoS Biol.">
        <title>Macronuclear genome sequence of the ciliate Tetrahymena thermophila, a model eukaryote.</title>
        <authorList>
            <person name="Eisen J.A."/>
            <person name="Coyne R.S."/>
            <person name="Wu M."/>
            <person name="Wu D."/>
            <person name="Thiagarajan M."/>
            <person name="Wortman J.R."/>
            <person name="Badger J.H."/>
            <person name="Ren Q."/>
            <person name="Amedeo P."/>
            <person name="Jones K.M."/>
            <person name="Tallon L.J."/>
            <person name="Delcher A.L."/>
            <person name="Salzberg S.L."/>
            <person name="Silva J.C."/>
            <person name="Haas B.J."/>
            <person name="Majoros W.H."/>
            <person name="Farzad M."/>
            <person name="Carlton J.M."/>
            <person name="Smith R.K. Jr."/>
            <person name="Garg J."/>
            <person name="Pearlman R.E."/>
            <person name="Karrer K.M."/>
            <person name="Sun L."/>
            <person name="Manning G."/>
            <person name="Elde N.C."/>
            <person name="Turkewitz A.P."/>
            <person name="Asai D.J."/>
            <person name="Wilkes D.E."/>
            <person name="Wang Y."/>
            <person name="Cai H."/>
            <person name="Collins K."/>
            <person name="Stewart B.A."/>
            <person name="Lee S.R."/>
            <person name="Wilamowska K."/>
            <person name="Weinberg Z."/>
            <person name="Ruzzo W.L."/>
            <person name="Wloga D."/>
            <person name="Gaertig J."/>
            <person name="Frankel J."/>
            <person name="Tsao C.-C."/>
            <person name="Gorovsky M.A."/>
            <person name="Keeling P.J."/>
            <person name="Waller R.F."/>
            <person name="Patron N.J."/>
            <person name="Cherry J.M."/>
            <person name="Stover N.A."/>
            <person name="Krieger C.J."/>
            <person name="del Toro C."/>
            <person name="Ryder H.F."/>
            <person name="Williamson S.C."/>
            <person name="Barbeau R.A."/>
            <person name="Hamilton E.P."/>
            <person name="Orias E."/>
        </authorList>
    </citation>
    <scope>NUCLEOTIDE SEQUENCE [LARGE SCALE GENOMIC DNA]</scope>
    <source>
        <strain evidence="2">SB210</strain>
    </source>
</reference>
<sequence>MSLFLSSSQEIQMQTSLKDQEYFGLKLKKQMAKIKNTKSKQFKSQNLIIVPIYQNRHILNHQFIIQGYVQIETQYRDFSSIYEQELVPIYKQNLSINSIVNNYKQKQIELNIESKYGSGLKDFQFLIDYFNQSSDIRLKELGEQMQIYQNYVNQKQLYWQQQSVKLKARIISQEDIQQALYNYEQYIDEYTKQHFKEDDLLLIGIFSADFEEGDLQIKKYKVSYSVFDAVGICINNPSQYEILQQITQVSRLLGKERIEEAILKFKFFGQSKGSVIFEQPLVTSDQIHLNVTFKVQFIDWPEKPEFLQDDDLVGYVLQIQISPEQLQKLKEVRANQNDQTLSSIPSQTNFESEIYSEIFIEKYYSDQKAAAKQKKIKKQNY</sequence>
<dbReference type="AlphaFoldDB" id="I7MCT6"/>
<dbReference type="RefSeq" id="XP_001032566.2">
    <property type="nucleotide sequence ID" value="XM_001032566.2"/>
</dbReference>
<organism evidence="1 2">
    <name type="scientific">Tetrahymena thermophila (strain SB210)</name>
    <dbReference type="NCBI Taxonomy" id="312017"/>
    <lineage>
        <taxon>Eukaryota</taxon>
        <taxon>Sar</taxon>
        <taxon>Alveolata</taxon>
        <taxon>Ciliophora</taxon>
        <taxon>Intramacronucleata</taxon>
        <taxon>Oligohymenophorea</taxon>
        <taxon>Hymenostomatida</taxon>
        <taxon>Tetrahymenina</taxon>
        <taxon>Tetrahymenidae</taxon>
        <taxon>Tetrahymena</taxon>
    </lineage>
</organism>
<dbReference type="KEGG" id="tet:TTHERM_00584590"/>
<dbReference type="EMBL" id="GG662510">
    <property type="protein sequence ID" value="EAR84903.2"/>
    <property type="molecule type" value="Genomic_DNA"/>
</dbReference>
<evidence type="ECO:0000313" key="2">
    <source>
        <dbReference type="Proteomes" id="UP000009168"/>
    </source>
</evidence>
<dbReference type="GeneID" id="7825953"/>
<proteinExistence type="predicted"/>
<dbReference type="InParanoid" id="I7MCT6"/>
<accession>I7MCT6</accession>
<gene>
    <name evidence="1" type="ORF">TTHERM_00584590</name>
</gene>
<evidence type="ECO:0000313" key="1">
    <source>
        <dbReference type="EMBL" id="EAR84903.2"/>
    </source>
</evidence>
<protein>
    <submittedName>
        <fullName evidence="1">Uncharacterized protein</fullName>
    </submittedName>
</protein>
<dbReference type="Proteomes" id="UP000009168">
    <property type="component" value="Unassembled WGS sequence"/>
</dbReference>
<keyword evidence="2" id="KW-1185">Reference proteome</keyword>